<reference evidence="2" key="1">
    <citation type="journal article" date="2014" name="Int. J. Syst. Evol. Microbiol.">
        <title>Complete genome sequence of Corynebacterium casei LMG S-19264T (=DSM 44701T), isolated from a smear-ripened cheese.</title>
        <authorList>
            <consortium name="US DOE Joint Genome Institute (JGI-PGF)"/>
            <person name="Walter F."/>
            <person name="Albersmeier A."/>
            <person name="Kalinowski J."/>
            <person name="Ruckert C."/>
        </authorList>
    </citation>
    <scope>NUCLEOTIDE SEQUENCE</scope>
    <source>
        <strain evidence="2">KCTC 22164</strain>
    </source>
</reference>
<feature type="transmembrane region" description="Helical" evidence="1">
    <location>
        <begin position="7"/>
        <end position="27"/>
    </location>
</feature>
<dbReference type="AlphaFoldDB" id="A0A918JN87"/>
<evidence type="ECO:0008006" key="4">
    <source>
        <dbReference type="Google" id="ProtNLM"/>
    </source>
</evidence>
<reference evidence="2" key="2">
    <citation type="submission" date="2020-09" db="EMBL/GenBank/DDBJ databases">
        <authorList>
            <person name="Sun Q."/>
            <person name="Kim S."/>
        </authorList>
    </citation>
    <scope>NUCLEOTIDE SEQUENCE</scope>
    <source>
        <strain evidence="2">KCTC 22164</strain>
    </source>
</reference>
<dbReference type="InterPro" id="IPR021306">
    <property type="entry name" value="DUF2878"/>
</dbReference>
<evidence type="ECO:0000313" key="3">
    <source>
        <dbReference type="Proteomes" id="UP000631300"/>
    </source>
</evidence>
<gene>
    <name evidence="2" type="ORF">GCM10007391_21760</name>
</gene>
<accession>A0A918JN87</accession>
<keyword evidence="1" id="KW-1133">Transmembrane helix</keyword>
<evidence type="ECO:0000256" key="1">
    <source>
        <dbReference type="SAM" id="Phobius"/>
    </source>
</evidence>
<feature type="transmembrane region" description="Helical" evidence="1">
    <location>
        <begin position="33"/>
        <end position="50"/>
    </location>
</feature>
<name>A0A918JN87_9ALTE</name>
<keyword evidence="3" id="KW-1185">Reference proteome</keyword>
<organism evidence="2 3">
    <name type="scientific">Alteromonas halophila</name>
    <dbReference type="NCBI Taxonomy" id="516698"/>
    <lineage>
        <taxon>Bacteria</taxon>
        <taxon>Pseudomonadati</taxon>
        <taxon>Pseudomonadota</taxon>
        <taxon>Gammaproteobacteria</taxon>
        <taxon>Alteromonadales</taxon>
        <taxon>Alteromonadaceae</taxon>
        <taxon>Alteromonas/Salinimonas group</taxon>
        <taxon>Alteromonas</taxon>
    </lineage>
</organism>
<proteinExistence type="predicted"/>
<sequence>MAVITIVGVTGVIIDSLLTVGGVFVFTSPVYGIPIPLWLIALWLAFAGTLRHSLRYFIGHWWLCAGAGAVFGPLSYYGGVRLGAVTFGYPLSVSLAVLSLVWALVLPCAFYIAARVEARRQTLQFND</sequence>
<dbReference type="Pfam" id="PF11086">
    <property type="entry name" value="DUF2878"/>
    <property type="match status" value="1"/>
</dbReference>
<dbReference type="EMBL" id="BMXP01000005">
    <property type="protein sequence ID" value="GGW87686.1"/>
    <property type="molecule type" value="Genomic_DNA"/>
</dbReference>
<comment type="caution">
    <text evidence="2">The sequence shown here is derived from an EMBL/GenBank/DDBJ whole genome shotgun (WGS) entry which is preliminary data.</text>
</comment>
<keyword evidence="1" id="KW-0472">Membrane</keyword>
<feature type="transmembrane region" description="Helical" evidence="1">
    <location>
        <begin position="89"/>
        <end position="114"/>
    </location>
</feature>
<dbReference type="Proteomes" id="UP000631300">
    <property type="component" value="Unassembled WGS sequence"/>
</dbReference>
<keyword evidence="1" id="KW-0812">Transmembrane</keyword>
<feature type="transmembrane region" description="Helical" evidence="1">
    <location>
        <begin position="57"/>
        <end position="77"/>
    </location>
</feature>
<protein>
    <recommendedName>
        <fullName evidence="4">DUF2878 domain-containing protein</fullName>
    </recommendedName>
</protein>
<evidence type="ECO:0000313" key="2">
    <source>
        <dbReference type="EMBL" id="GGW87686.1"/>
    </source>
</evidence>